<evidence type="ECO:0000313" key="1">
    <source>
        <dbReference type="EMBL" id="CUH60626.1"/>
    </source>
</evidence>
<organism evidence="1 2">
    <name type="scientific">Thalassobacter stenotrophicus</name>
    <dbReference type="NCBI Taxonomy" id="266809"/>
    <lineage>
        <taxon>Bacteria</taxon>
        <taxon>Pseudomonadati</taxon>
        <taxon>Pseudomonadota</taxon>
        <taxon>Alphaproteobacteria</taxon>
        <taxon>Rhodobacterales</taxon>
        <taxon>Roseobacteraceae</taxon>
        <taxon>Thalassobacter</taxon>
    </lineage>
</organism>
<dbReference type="AlphaFoldDB" id="A0A0N7LTG4"/>
<dbReference type="Pfam" id="PF01177">
    <property type="entry name" value="Asp_Glu_race"/>
    <property type="match status" value="1"/>
</dbReference>
<dbReference type="GO" id="GO:0047661">
    <property type="term" value="F:amino-acid racemase activity"/>
    <property type="evidence" value="ECO:0007669"/>
    <property type="project" value="InterPro"/>
</dbReference>
<sequence>MTIYKGGQNICGATIGVLCLESYFPKPPGHIKNPSGLPFPVLYEMIDGVTVPDLLNNPTPELLEPFLKGAKKLEGEGVRAITGSCGFLALFQKELSAAVDIPVFASSLIQVPLAFHMTGATAPVGVLTADAGALTAAHFDAVGAGGIPVAIQGLEDSTEFAEVILKYKRTAMDTNLVEAEVIAAAQKLLSGAPDIRSLVLECTDLPPYASRLQNELGLPVFDLTTLATMAHNVVTREHYFGFMPL</sequence>
<reference evidence="1 2" key="1">
    <citation type="submission" date="2015-09" db="EMBL/GenBank/DDBJ databases">
        <authorList>
            <consortium name="Swine Surveillance"/>
        </authorList>
    </citation>
    <scope>NUCLEOTIDE SEQUENCE [LARGE SCALE GENOMIC DNA]</scope>
    <source>
        <strain evidence="1 2">CECT 5294</strain>
    </source>
</reference>
<dbReference type="Gene3D" id="3.40.50.1860">
    <property type="match status" value="2"/>
</dbReference>
<accession>A0A0N7LTG4</accession>
<dbReference type="NCBIfam" id="NF005679">
    <property type="entry name" value="PRK07475.1"/>
    <property type="match status" value="1"/>
</dbReference>
<gene>
    <name evidence="1" type="ORF">THS5294_01921</name>
</gene>
<dbReference type="Proteomes" id="UP000051298">
    <property type="component" value="Unassembled WGS sequence"/>
</dbReference>
<evidence type="ECO:0000313" key="2">
    <source>
        <dbReference type="Proteomes" id="UP000051298"/>
    </source>
</evidence>
<protein>
    <recommendedName>
        <fullName evidence="3">Aspartate/glutamate racemase family protein</fullName>
    </recommendedName>
</protein>
<evidence type="ECO:0008006" key="3">
    <source>
        <dbReference type="Google" id="ProtNLM"/>
    </source>
</evidence>
<dbReference type="InterPro" id="IPR015942">
    <property type="entry name" value="Asp/Glu/hydantoin_racemase"/>
</dbReference>
<dbReference type="RefSeq" id="WP_058123553.1">
    <property type="nucleotide sequence ID" value="NZ_CYRX01000026.1"/>
</dbReference>
<dbReference type="InterPro" id="IPR001920">
    <property type="entry name" value="Asp/Glu_race"/>
</dbReference>
<name>A0A0N7LTG4_9RHOB</name>
<dbReference type="EMBL" id="CYRX01000026">
    <property type="protein sequence ID" value="CUH60626.1"/>
    <property type="molecule type" value="Genomic_DNA"/>
</dbReference>
<proteinExistence type="predicted"/>